<comment type="caution">
    <text evidence="1">The sequence shown here is derived from an EMBL/GenBank/DDBJ whole genome shotgun (WGS) entry which is preliminary data.</text>
</comment>
<reference evidence="1 2" key="1">
    <citation type="submission" date="2019-03" db="EMBL/GenBank/DDBJ databases">
        <title>Genomic Encyclopedia of Type Strains, Phase IV (KMG-IV): sequencing the most valuable type-strain genomes for metagenomic binning, comparative biology and taxonomic classification.</title>
        <authorList>
            <person name="Goeker M."/>
        </authorList>
    </citation>
    <scope>NUCLEOTIDE SEQUENCE [LARGE SCALE GENOMIC DNA]</scope>
    <source>
        <strain evidence="1 2">DSM 12121</strain>
    </source>
</reference>
<gene>
    <name evidence="1" type="ORF">C7389_1372</name>
</gene>
<dbReference type="AlphaFoldDB" id="A0A4R6DGY3"/>
<dbReference type="Proteomes" id="UP000295129">
    <property type="component" value="Unassembled WGS sequence"/>
</dbReference>
<evidence type="ECO:0000313" key="1">
    <source>
        <dbReference type="EMBL" id="TDN43800.1"/>
    </source>
</evidence>
<accession>A0A4R6DGY3</accession>
<name>A0A4R6DGY3_9RHOO</name>
<proteinExistence type="predicted"/>
<evidence type="ECO:0008006" key="3">
    <source>
        <dbReference type="Google" id="ProtNLM"/>
    </source>
</evidence>
<evidence type="ECO:0000313" key="2">
    <source>
        <dbReference type="Proteomes" id="UP000295129"/>
    </source>
</evidence>
<protein>
    <recommendedName>
        <fullName evidence="3">Peptidase C39-like protein</fullName>
    </recommendedName>
</protein>
<sequence length="137" mass="15136">MNAVVQEEEAGCGIAAVANILGKSYAEAKAMANGMGIHAGDRRLWSDTGYVRRMLAAAGVEVAAGETPFESWDGLPDLALLSIKHYREGGRDFWHWVVFTRREGEPLVLDSAAYLPANIRRDFAEMQPKWFIEVKPA</sequence>
<organism evidence="1 2">
    <name type="scientific">Azoarcus indigens</name>
    <dbReference type="NCBI Taxonomy" id="29545"/>
    <lineage>
        <taxon>Bacteria</taxon>
        <taxon>Pseudomonadati</taxon>
        <taxon>Pseudomonadota</taxon>
        <taxon>Betaproteobacteria</taxon>
        <taxon>Rhodocyclales</taxon>
        <taxon>Zoogloeaceae</taxon>
        <taxon>Azoarcus</taxon>
    </lineage>
</organism>
<keyword evidence="2" id="KW-1185">Reference proteome</keyword>
<dbReference type="EMBL" id="SNVV01000037">
    <property type="protein sequence ID" value="TDN43800.1"/>
    <property type="molecule type" value="Genomic_DNA"/>
</dbReference>